<dbReference type="RefSeq" id="WP_348603169.1">
    <property type="nucleotide sequence ID" value="NZ_CP157276.1"/>
</dbReference>
<gene>
    <name evidence="1" type="ORF">ABEU19_003611</name>
</gene>
<name>A0ABW9FWV7_9NOCA</name>
<evidence type="ECO:0008006" key="3">
    <source>
        <dbReference type="Google" id="ProtNLM"/>
    </source>
</evidence>
<dbReference type="EMBL" id="JBDLNU010000004">
    <property type="protein sequence ID" value="MFM1730090.1"/>
    <property type="molecule type" value="Genomic_DNA"/>
</dbReference>
<organism evidence="1 2">
    <name type="scientific">Prescottella soli</name>
    <dbReference type="NCBI Taxonomy" id="1543852"/>
    <lineage>
        <taxon>Bacteria</taxon>
        <taxon>Bacillati</taxon>
        <taxon>Actinomycetota</taxon>
        <taxon>Actinomycetes</taxon>
        <taxon>Mycobacteriales</taxon>
        <taxon>Nocardiaceae</taxon>
        <taxon>Prescottella</taxon>
    </lineage>
</organism>
<accession>A0ABW9FWV7</accession>
<reference evidence="1 2" key="1">
    <citation type="submission" date="2023-11" db="EMBL/GenBank/DDBJ databases">
        <authorList>
            <person name="Val-Calvo J."/>
            <person name="Scortti M."/>
            <person name="Vazquez-Boland J."/>
        </authorList>
    </citation>
    <scope>NUCLEOTIDE SEQUENCE [LARGE SCALE GENOMIC DNA]</scope>
    <source>
        <strain evidence="1 2">DSM 46662</strain>
    </source>
</reference>
<proteinExistence type="predicted"/>
<evidence type="ECO:0000313" key="1">
    <source>
        <dbReference type="EMBL" id="MFM1730090.1"/>
    </source>
</evidence>
<protein>
    <recommendedName>
        <fullName evidence="3">ESX-1 secretion-associated protein</fullName>
    </recommendedName>
</protein>
<dbReference type="Proteomes" id="UP001629744">
    <property type="component" value="Unassembled WGS sequence"/>
</dbReference>
<comment type="caution">
    <text evidence="1">The sequence shown here is derived from an EMBL/GenBank/DDBJ whole genome shotgun (WGS) entry which is preliminary data.</text>
</comment>
<evidence type="ECO:0000313" key="2">
    <source>
        <dbReference type="Proteomes" id="UP001629744"/>
    </source>
</evidence>
<keyword evidence="2" id="KW-1185">Reference proteome</keyword>
<sequence length="105" mass="10807">MSEVWVDPGMLVDTARAVSLLGDGVDSAKPVAALTDTAMFGSQTVAACGAGSRAAARAVAVVGDGLRRWATTADRSADEYTRVDDATARRLVEVGRALRVAGDGR</sequence>